<organism evidence="3 4">
    <name type="scientific">Smittium simulii</name>
    <dbReference type="NCBI Taxonomy" id="133385"/>
    <lineage>
        <taxon>Eukaryota</taxon>
        <taxon>Fungi</taxon>
        <taxon>Fungi incertae sedis</taxon>
        <taxon>Zoopagomycota</taxon>
        <taxon>Kickxellomycotina</taxon>
        <taxon>Harpellomycetes</taxon>
        <taxon>Harpellales</taxon>
        <taxon>Legeriomycetaceae</taxon>
        <taxon>Smittium</taxon>
    </lineage>
</organism>
<keyword evidence="4" id="KW-1185">Reference proteome</keyword>
<dbReference type="Proteomes" id="UP000245383">
    <property type="component" value="Unassembled WGS sequence"/>
</dbReference>
<evidence type="ECO:0000256" key="1">
    <source>
        <dbReference type="SAM" id="MobiDB-lite"/>
    </source>
</evidence>
<proteinExistence type="predicted"/>
<feature type="domain" description="FHA" evidence="2">
    <location>
        <begin position="12"/>
        <end position="67"/>
    </location>
</feature>
<gene>
    <name evidence="3" type="ORF">BB561_005655</name>
</gene>
<dbReference type="AlphaFoldDB" id="A0A2T9Y9B4"/>
<sequence>MIPIYGDRLKPTTFGRFTTPAECSTACSIHIASKYISRVHAQLFYFNSSYFLRIVGTNGVKINNVLYLPHSVVQLQKLDVLDFVGTQYLFKLELPANCTDSYLRLSNTSSLLDVKSRKNKVEMGSSFAKTGYLMDGARVDSVTVDGTRTGSFTVDGTRTDSFTIDGTRTDSFTIDSSRTDSFIANSTITKTKRKQTGDNTSRCRPSTKIRYTNTSTASTLNISSSLTAVASSDIDIITASPLHNRKKQCSISAPNMDGAYITSTPQSKKMKQMMLLNLPPSSPPQTDFEDEHDNSILKPSNNFIHNTNSKQVDYSSNTNKQVKYSSNTNKQAEYSSNTNKQAEYSSNSIHHTTNPTFDSTPCFVKLARSKLDAHNNKVEDFYYYNPEFDSDPLRKLTFSHSIRPSRRCTLIDPQYYYKPIKS</sequence>
<dbReference type="CDD" id="cd00060">
    <property type="entry name" value="FHA"/>
    <property type="match status" value="1"/>
</dbReference>
<dbReference type="InterPro" id="IPR000253">
    <property type="entry name" value="FHA_dom"/>
</dbReference>
<name>A0A2T9Y9B4_9FUNG</name>
<evidence type="ECO:0000313" key="3">
    <source>
        <dbReference type="EMBL" id="PVU88904.1"/>
    </source>
</evidence>
<dbReference type="PROSITE" id="PS50006">
    <property type="entry name" value="FHA_DOMAIN"/>
    <property type="match status" value="1"/>
</dbReference>
<dbReference type="STRING" id="133385.A0A2T9Y9B4"/>
<feature type="compositionally biased region" description="Polar residues" evidence="1">
    <location>
        <begin position="297"/>
        <end position="352"/>
    </location>
</feature>
<dbReference type="SMART" id="SM00240">
    <property type="entry name" value="FHA"/>
    <property type="match status" value="1"/>
</dbReference>
<evidence type="ECO:0000259" key="2">
    <source>
        <dbReference type="PROSITE" id="PS50006"/>
    </source>
</evidence>
<protein>
    <recommendedName>
        <fullName evidence="2">FHA domain-containing protein</fullName>
    </recommendedName>
</protein>
<dbReference type="SUPFAM" id="SSF49879">
    <property type="entry name" value="SMAD/FHA domain"/>
    <property type="match status" value="1"/>
</dbReference>
<feature type="region of interest" description="Disordered" evidence="1">
    <location>
        <begin position="276"/>
        <end position="352"/>
    </location>
</feature>
<comment type="caution">
    <text evidence="3">The sequence shown here is derived from an EMBL/GenBank/DDBJ whole genome shotgun (WGS) entry which is preliminary data.</text>
</comment>
<reference evidence="3 4" key="1">
    <citation type="journal article" date="2018" name="MBio">
        <title>Comparative Genomics Reveals the Core Gene Toolbox for the Fungus-Insect Symbiosis.</title>
        <authorList>
            <person name="Wang Y."/>
            <person name="Stata M."/>
            <person name="Wang W."/>
            <person name="Stajich J.E."/>
            <person name="White M.M."/>
            <person name="Moncalvo J.M."/>
        </authorList>
    </citation>
    <scope>NUCLEOTIDE SEQUENCE [LARGE SCALE GENOMIC DNA]</scope>
    <source>
        <strain evidence="3 4">SWE-8-4</strain>
    </source>
</reference>
<dbReference type="InterPro" id="IPR008984">
    <property type="entry name" value="SMAD_FHA_dom_sf"/>
</dbReference>
<dbReference type="OrthoDB" id="5348546at2759"/>
<dbReference type="Gene3D" id="2.60.200.20">
    <property type="match status" value="1"/>
</dbReference>
<accession>A0A2T9Y9B4</accession>
<dbReference type="EMBL" id="MBFR01000352">
    <property type="protein sequence ID" value="PVU88904.1"/>
    <property type="molecule type" value="Genomic_DNA"/>
</dbReference>
<dbReference type="Pfam" id="PF00498">
    <property type="entry name" value="FHA"/>
    <property type="match status" value="1"/>
</dbReference>
<evidence type="ECO:0000313" key="4">
    <source>
        <dbReference type="Proteomes" id="UP000245383"/>
    </source>
</evidence>